<feature type="transmembrane region" description="Helical" evidence="2">
    <location>
        <begin position="49"/>
        <end position="68"/>
    </location>
</feature>
<dbReference type="Pfam" id="PF11298">
    <property type="entry name" value="DUF3099"/>
    <property type="match status" value="1"/>
</dbReference>
<dbReference type="RefSeq" id="WP_397402133.1">
    <property type="nucleotide sequence ID" value="NZ_JBIRYI010000002.1"/>
</dbReference>
<feature type="compositionally biased region" description="Basic and acidic residues" evidence="1">
    <location>
        <begin position="100"/>
        <end position="121"/>
    </location>
</feature>
<keyword evidence="2" id="KW-1133">Transmembrane helix</keyword>
<keyword evidence="4" id="KW-1185">Reference proteome</keyword>
<proteinExistence type="predicted"/>
<comment type="caution">
    <text evidence="3">The sequence shown here is derived from an EMBL/GenBank/DDBJ whole genome shotgun (WGS) entry which is preliminary data.</text>
</comment>
<sequence>MSEPVPSITSAPEPLAVDQARRTRSYLIQMSIRVVCIIGAVLVDGWVRWALVAAAVVLPYSAVLVANAGRDHTTHDTSPVTPQAAPMLEELPEEAPPVAHEGRQAGSQDHRPDDPGAHDGTGRLSPGPGRVINHVDD</sequence>
<keyword evidence="2" id="KW-0812">Transmembrane</keyword>
<keyword evidence="2" id="KW-0472">Membrane</keyword>
<protein>
    <submittedName>
        <fullName evidence="3">DUF3099 domain-containing protein</fullName>
    </submittedName>
</protein>
<accession>A0ABW7XFP8</accession>
<dbReference type="Proteomes" id="UP001611580">
    <property type="component" value="Unassembled WGS sequence"/>
</dbReference>
<evidence type="ECO:0000256" key="1">
    <source>
        <dbReference type="SAM" id="MobiDB-lite"/>
    </source>
</evidence>
<feature type="region of interest" description="Disordered" evidence="1">
    <location>
        <begin position="71"/>
        <end position="137"/>
    </location>
</feature>
<organism evidence="3 4">
    <name type="scientific">Promicromonospora kroppenstedtii</name>
    <dbReference type="NCBI Taxonomy" id="440482"/>
    <lineage>
        <taxon>Bacteria</taxon>
        <taxon>Bacillati</taxon>
        <taxon>Actinomycetota</taxon>
        <taxon>Actinomycetes</taxon>
        <taxon>Micrococcales</taxon>
        <taxon>Promicromonosporaceae</taxon>
        <taxon>Promicromonospora</taxon>
    </lineage>
</organism>
<name>A0ABW7XFP8_9MICO</name>
<gene>
    <name evidence="3" type="ORF">ACH47X_05400</name>
</gene>
<reference evidence="3 4" key="1">
    <citation type="submission" date="2024-10" db="EMBL/GenBank/DDBJ databases">
        <title>The Natural Products Discovery Center: Release of the First 8490 Sequenced Strains for Exploring Actinobacteria Biosynthetic Diversity.</title>
        <authorList>
            <person name="Kalkreuter E."/>
            <person name="Kautsar S.A."/>
            <person name="Yang D."/>
            <person name="Bader C.D."/>
            <person name="Teijaro C.N."/>
            <person name="Fluegel L."/>
            <person name="Davis C.M."/>
            <person name="Simpson J.R."/>
            <person name="Lauterbach L."/>
            <person name="Steele A.D."/>
            <person name="Gui C."/>
            <person name="Meng S."/>
            <person name="Li G."/>
            <person name="Viehrig K."/>
            <person name="Ye F."/>
            <person name="Su P."/>
            <person name="Kiefer A.F."/>
            <person name="Nichols A."/>
            <person name="Cepeda A.J."/>
            <person name="Yan W."/>
            <person name="Fan B."/>
            <person name="Jiang Y."/>
            <person name="Adhikari A."/>
            <person name="Zheng C.-J."/>
            <person name="Schuster L."/>
            <person name="Cowan T.M."/>
            <person name="Smanski M.J."/>
            <person name="Chevrette M.G."/>
            <person name="De Carvalho L.P.S."/>
            <person name="Shen B."/>
        </authorList>
    </citation>
    <scope>NUCLEOTIDE SEQUENCE [LARGE SCALE GENOMIC DNA]</scope>
    <source>
        <strain evidence="3 4">NPDC019481</strain>
    </source>
</reference>
<evidence type="ECO:0000256" key="2">
    <source>
        <dbReference type="SAM" id="Phobius"/>
    </source>
</evidence>
<evidence type="ECO:0000313" key="3">
    <source>
        <dbReference type="EMBL" id="MFI2486322.1"/>
    </source>
</evidence>
<dbReference type="InterPro" id="IPR021449">
    <property type="entry name" value="DUF3099"/>
</dbReference>
<dbReference type="EMBL" id="JBIRYI010000002">
    <property type="protein sequence ID" value="MFI2486322.1"/>
    <property type="molecule type" value="Genomic_DNA"/>
</dbReference>
<evidence type="ECO:0000313" key="4">
    <source>
        <dbReference type="Proteomes" id="UP001611580"/>
    </source>
</evidence>